<keyword evidence="3 9" id="KW-0813">Transport</keyword>
<feature type="transmembrane region" description="Helical" evidence="9">
    <location>
        <begin position="135"/>
        <end position="157"/>
    </location>
</feature>
<dbReference type="CDD" id="cd06261">
    <property type="entry name" value="TM_PBP2"/>
    <property type="match status" value="1"/>
</dbReference>
<evidence type="ECO:0000256" key="6">
    <source>
        <dbReference type="ARBA" id="ARBA00022692"/>
    </source>
</evidence>
<protein>
    <submittedName>
        <fullName evidence="11">Cyclodextrin transporter permease</fullName>
    </submittedName>
</protein>
<feature type="transmembrane region" description="Helical" evidence="9">
    <location>
        <begin position="237"/>
        <end position="259"/>
    </location>
</feature>
<evidence type="ECO:0000259" key="10">
    <source>
        <dbReference type="PROSITE" id="PS50928"/>
    </source>
</evidence>
<dbReference type="Pfam" id="PF00528">
    <property type="entry name" value="BPD_transp_1"/>
    <property type="match status" value="1"/>
</dbReference>
<sequence length="303" mass="34442">MEKDVSESILKNRSRREYEYRRKNVYYRRLRAIKKIASYIILTAVAVYAAFPIYYAVETSLNRIGALVQSSISDLVPVHPTLSNYYQLLFKEPFFLWLKNTLVLDLAATAIGVALSITSGIAFSRMNVPLKKALLYMLLILSLFPFTIMVIPFYFMFAELRLVGYYSLIIPYSAGAVIFSSYLIKNAVDAIPKDFEEAAQVDGYTRTAALFRVLVPMSRPVISFAAVVAFMGPYTDYALASTFITRAKFYTMAIALYYVSQGTIHINYGIYAAFSVLMGIPIFVLFFVFQRYFISGFSIAQYK</sequence>
<dbReference type="PANTHER" id="PTHR32243:SF50">
    <property type="entry name" value="MALTOSE_MALTODEXTRIN TRANSPORT SYSTEM PERMEASE PROTEIN MALG"/>
    <property type="match status" value="1"/>
</dbReference>
<feature type="domain" description="ABC transmembrane type-1" evidence="10">
    <location>
        <begin position="98"/>
        <end position="289"/>
    </location>
</feature>
<dbReference type="PANTHER" id="PTHR32243">
    <property type="entry name" value="MALTOSE TRANSPORT SYSTEM PERMEASE-RELATED"/>
    <property type="match status" value="1"/>
</dbReference>
<keyword evidence="12" id="KW-1185">Reference proteome</keyword>
<evidence type="ECO:0000256" key="9">
    <source>
        <dbReference type="RuleBase" id="RU363032"/>
    </source>
</evidence>
<proteinExistence type="inferred from homology"/>
<dbReference type="GO" id="GO:0055085">
    <property type="term" value="P:transmembrane transport"/>
    <property type="evidence" value="ECO:0007669"/>
    <property type="project" value="InterPro"/>
</dbReference>
<evidence type="ECO:0000313" key="11">
    <source>
        <dbReference type="EMBL" id="GGM77034.1"/>
    </source>
</evidence>
<dbReference type="AlphaFoldDB" id="A0AA37BS67"/>
<keyword evidence="7 9" id="KW-1133">Transmembrane helix</keyword>
<evidence type="ECO:0000256" key="1">
    <source>
        <dbReference type="ARBA" id="ARBA00004651"/>
    </source>
</evidence>
<dbReference type="RefSeq" id="WP_229657550.1">
    <property type="nucleotide sequence ID" value="NZ_BMNY01000002.1"/>
</dbReference>
<dbReference type="InterPro" id="IPR050901">
    <property type="entry name" value="BP-dep_ABC_trans_perm"/>
</dbReference>
<keyword evidence="8 9" id="KW-0472">Membrane</keyword>
<organism evidence="11 12">
    <name type="scientific">Thermogymnomonas acidicola</name>
    <dbReference type="NCBI Taxonomy" id="399579"/>
    <lineage>
        <taxon>Archaea</taxon>
        <taxon>Methanobacteriati</taxon>
        <taxon>Thermoplasmatota</taxon>
        <taxon>Thermoplasmata</taxon>
        <taxon>Thermoplasmatales</taxon>
        <taxon>Thermogymnomonas</taxon>
    </lineage>
</organism>
<feature type="transmembrane region" description="Helical" evidence="9">
    <location>
        <begin position="209"/>
        <end position="231"/>
    </location>
</feature>
<gene>
    <name evidence="11" type="ORF">GCM10007108_13860</name>
</gene>
<dbReference type="SUPFAM" id="SSF161098">
    <property type="entry name" value="MetI-like"/>
    <property type="match status" value="1"/>
</dbReference>
<evidence type="ECO:0000256" key="3">
    <source>
        <dbReference type="ARBA" id="ARBA00022448"/>
    </source>
</evidence>
<comment type="subcellular location">
    <subcellularLocation>
        <location evidence="1 9">Cell membrane</location>
        <topology evidence="1 9">Multi-pass membrane protein</topology>
    </subcellularLocation>
</comment>
<name>A0AA37BS67_9ARCH</name>
<dbReference type="InterPro" id="IPR000515">
    <property type="entry name" value="MetI-like"/>
</dbReference>
<evidence type="ECO:0000256" key="2">
    <source>
        <dbReference type="ARBA" id="ARBA00009047"/>
    </source>
</evidence>
<dbReference type="GO" id="GO:0005886">
    <property type="term" value="C:plasma membrane"/>
    <property type="evidence" value="ECO:0007669"/>
    <property type="project" value="UniProtKB-SubCell"/>
</dbReference>
<dbReference type="PROSITE" id="PS50928">
    <property type="entry name" value="ABC_TM1"/>
    <property type="match status" value="1"/>
</dbReference>
<accession>A0AA37BS67</accession>
<reference evidence="11" key="1">
    <citation type="journal article" date="2014" name="Int. J. Syst. Evol. Microbiol.">
        <title>Complete genome sequence of Corynebacterium casei LMG S-19264T (=DSM 44701T), isolated from a smear-ripened cheese.</title>
        <authorList>
            <consortium name="US DOE Joint Genome Institute (JGI-PGF)"/>
            <person name="Walter F."/>
            <person name="Albersmeier A."/>
            <person name="Kalinowski J."/>
            <person name="Ruckert C."/>
        </authorList>
    </citation>
    <scope>NUCLEOTIDE SEQUENCE</scope>
    <source>
        <strain evidence="11">JCM 13583</strain>
    </source>
</reference>
<comment type="similarity">
    <text evidence="2">Belongs to the binding-protein-dependent transport system permease family. MalFG subfamily.</text>
</comment>
<evidence type="ECO:0000256" key="7">
    <source>
        <dbReference type="ARBA" id="ARBA00022989"/>
    </source>
</evidence>
<keyword evidence="6 9" id="KW-0812">Transmembrane</keyword>
<keyword evidence="4" id="KW-1003">Cell membrane</keyword>
<reference evidence="11" key="2">
    <citation type="submission" date="2022-09" db="EMBL/GenBank/DDBJ databases">
        <authorList>
            <person name="Sun Q."/>
            <person name="Ohkuma M."/>
        </authorList>
    </citation>
    <scope>NUCLEOTIDE SEQUENCE</scope>
    <source>
        <strain evidence="11">JCM 13583</strain>
    </source>
</reference>
<evidence type="ECO:0000313" key="12">
    <source>
        <dbReference type="Proteomes" id="UP000632195"/>
    </source>
</evidence>
<dbReference type="InterPro" id="IPR035906">
    <property type="entry name" value="MetI-like_sf"/>
</dbReference>
<evidence type="ECO:0000256" key="5">
    <source>
        <dbReference type="ARBA" id="ARBA00022597"/>
    </source>
</evidence>
<feature type="transmembrane region" description="Helical" evidence="9">
    <location>
        <begin position="102"/>
        <end position="123"/>
    </location>
</feature>
<dbReference type="Gene3D" id="1.10.3720.10">
    <property type="entry name" value="MetI-like"/>
    <property type="match status" value="1"/>
</dbReference>
<evidence type="ECO:0000256" key="4">
    <source>
        <dbReference type="ARBA" id="ARBA00022475"/>
    </source>
</evidence>
<dbReference type="Proteomes" id="UP000632195">
    <property type="component" value="Unassembled WGS sequence"/>
</dbReference>
<feature type="transmembrane region" description="Helical" evidence="9">
    <location>
        <begin position="36"/>
        <end position="57"/>
    </location>
</feature>
<feature type="transmembrane region" description="Helical" evidence="9">
    <location>
        <begin position="271"/>
        <end position="294"/>
    </location>
</feature>
<keyword evidence="5" id="KW-0762">Sugar transport</keyword>
<comment type="caution">
    <text evidence="11">The sequence shown here is derived from an EMBL/GenBank/DDBJ whole genome shotgun (WGS) entry which is preliminary data.</text>
</comment>
<evidence type="ECO:0000256" key="8">
    <source>
        <dbReference type="ARBA" id="ARBA00023136"/>
    </source>
</evidence>
<dbReference type="EMBL" id="BMNY01000002">
    <property type="protein sequence ID" value="GGM77034.1"/>
    <property type="molecule type" value="Genomic_DNA"/>
</dbReference>
<feature type="transmembrane region" description="Helical" evidence="9">
    <location>
        <begin position="163"/>
        <end position="184"/>
    </location>
</feature>